<dbReference type="AlphaFoldDB" id="A0A818BYX8"/>
<feature type="transmembrane region" description="Helical" evidence="1">
    <location>
        <begin position="120"/>
        <end position="142"/>
    </location>
</feature>
<evidence type="ECO:0000256" key="1">
    <source>
        <dbReference type="SAM" id="Phobius"/>
    </source>
</evidence>
<protein>
    <submittedName>
        <fullName evidence="2">Uncharacterized protein</fullName>
    </submittedName>
</protein>
<name>A0A818BYX8_9BILA</name>
<gene>
    <name evidence="2" type="ORF">KIK155_LOCUS10061</name>
</gene>
<keyword evidence="1" id="KW-0812">Transmembrane</keyword>
<feature type="transmembrane region" description="Helical" evidence="1">
    <location>
        <begin position="67"/>
        <end position="90"/>
    </location>
</feature>
<sequence length="173" mass="19979">MDYFKRTFPGATTIIFQDNELNQYISIPSDESGHFRFDWDPTVVYELVYRDESSNRSTSPSSSTSRIWNLLTIAGSVAIMWLGSIIASLWSNVYEDVFKILSYGQSSNTHSSTFYFKIRIIVLLIFSTLYIVLMECVTVLFIKSTWNKIKDYIQSIKIESLRYNPPSPIPLIL</sequence>
<keyword evidence="1" id="KW-1133">Transmembrane helix</keyword>
<evidence type="ECO:0000313" key="3">
    <source>
        <dbReference type="Proteomes" id="UP000663865"/>
    </source>
</evidence>
<comment type="caution">
    <text evidence="2">The sequence shown here is derived from an EMBL/GenBank/DDBJ whole genome shotgun (WGS) entry which is preliminary data.</text>
</comment>
<dbReference type="Proteomes" id="UP000663865">
    <property type="component" value="Unassembled WGS sequence"/>
</dbReference>
<dbReference type="EMBL" id="CAJNYV010001457">
    <property type="protein sequence ID" value="CAF3422377.1"/>
    <property type="molecule type" value="Genomic_DNA"/>
</dbReference>
<accession>A0A818BYX8</accession>
<proteinExistence type="predicted"/>
<keyword evidence="1" id="KW-0472">Membrane</keyword>
<evidence type="ECO:0000313" key="2">
    <source>
        <dbReference type="EMBL" id="CAF3422377.1"/>
    </source>
</evidence>
<organism evidence="2 3">
    <name type="scientific">Rotaria socialis</name>
    <dbReference type="NCBI Taxonomy" id="392032"/>
    <lineage>
        <taxon>Eukaryota</taxon>
        <taxon>Metazoa</taxon>
        <taxon>Spiralia</taxon>
        <taxon>Gnathifera</taxon>
        <taxon>Rotifera</taxon>
        <taxon>Eurotatoria</taxon>
        <taxon>Bdelloidea</taxon>
        <taxon>Philodinida</taxon>
        <taxon>Philodinidae</taxon>
        <taxon>Rotaria</taxon>
    </lineage>
</organism>
<reference evidence="2" key="1">
    <citation type="submission" date="2021-02" db="EMBL/GenBank/DDBJ databases">
        <authorList>
            <person name="Nowell W R."/>
        </authorList>
    </citation>
    <scope>NUCLEOTIDE SEQUENCE</scope>
</reference>